<gene>
    <name evidence="2" type="ORF">FNW02_25745</name>
</gene>
<evidence type="ECO:0000256" key="1">
    <source>
        <dbReference type="ARBA" id="ARBA00022679"/>
    </source>
</evidence>
<evidence type="ECO:0000313" key="3">
    <source>
        <dbReference type="Proteomes" id="UP001165986"/>
    </source>
</evidence>
<dbReference type="Pfam" id="PF13692">
    <property type="entry name" value="Glyco_trans_1_4"/>
    <property type="match status" value="1"/>
</dbReference>
<dbReference type="EMBL" id="VJXY01000036">
    <property type="protein sequence ID" value="MBD6619134.1"/>
    <property type="molecule type" value="Genomic_DNA"/>
</dbReference>
<reference evidence="2" key="1">
    <citation type="submission" date="2019-07" db="EMBL/GenBank/DDBJ databases">
        <title>Toxilogical consequences of a new and cryptic species of cyanobacteria (Komarekiella delphini-convector) recovered from the epidermis of a bottlenose dolphin and 1500 ft. in the air.</title>
        <authorList>
            <person name="Brown A.O."/>
            <person name="Dvorak P."/>
            <person name="Villanueva C.D."/>
            <person name="Foss A.J."/>
            <person name="Garvey A.D."/>
            <person name="Gibson Q.A."/>
            <person name="Johansen J.R."/>
            <person name="Casamatta D.A."/>
        </authorList>
    </citation>
    <scope>NUCLEOTIDE SEQUENCE</scope>
    <source>
        <strain evidence="2">SJRDD-AB1</strain>
    </source>
</reference>
<proteinExistence type="predicted"/>
<dbReference type="RefSeq" id="WP_191760331.1">
    <property type="nucleotide sequence ID" value="NZ_VJXY01000036.1"/>
</dbReference>
<evidence type="ECO:0000313" key="2">
    <source>
        <dbReference type="EMBL" id="MBD6619134.1"/>
    </source>
</evidence>
<dbReference type="GO" id="GO:0009103">
    <property type="term" value="P:lipopolysaccharide biosynthetic process"/>
    <property type="evidence" value="ECO:0007669"/>
    <property type="project" value="TreeGrafter"/>
</dbReference>
<dbReference type="CDD" id="cd03801">
    <property type="entry name" value="GT4_PimA-like"/>
    <property type="match status" value="1"/>
</dbReference>
<dbReference type="PANTHER" id="PTHR46401">
    <property type="entry name" value="GLYCOSYLTRANSFERASE WBBK-RELATED"/>
    <property type="match status" value="1"/>
</dbReference>
<dbReference type="Proteomes" id="UP001165986">
    <property type="component" value="Unassembled WGS sequence"/>
</dbReference>
<dbReference type="Gene3D" id="3.40.50.2000">
    <property type="entry name" value="Glycogen Phosphorylase B"/>
    <property type="match status" value="1"/>
</dbReference>
<organism evidence="2 3">
    <name type="scientific">Komarekiella delphini-convector SJRDD-AB1</name>
    <dbReference type="NCBI Taxonomy" id="2593771"/>
    <lineage>
        <taxon>Bacteria</taxon>
        <taxon>Bacillati</taxon>
        <taxon>Cyanobacteriota</taxon>
        <taxon>Cyanophyceae</taxon>
        <taxon>Nostocales</taxon>
        <taxon>Nostocaceae</taxon>
        <taxon>Komarekiella</taxon>
        <taxon>Komarekiella delphini-convector</taxon>
    </lineage>
</organism>
<dbReference type="SUPFAM" id="SSF53756">
    <property type="entry name" value="UDP-Glycosyltransferase/glycogen phosphorylase"/>
    <property type="match status" value="1"/>
</dbReference>
<keyword evidence="3" id="KW-1185">Reference proteome</keyword>
<accession>A0AA40T1Y6</accession>
<name>A0AA40T1Y6_9NOST</name>
<protein>
    <submittedName>
        <fullName evidence="2">Glycosyltransferase family 4 protein</fullName>
    </submittedName>
</protein>
<comment type="caution">
    <text evidence="2">The sequence shown here is derived from an EMBL/GenBank/DDBJ whole genome shotgun (WGS) entry which is preliminary data.</text>
</comment>
<dbReference type="AlphaFoldDB" id="A0AA40T1Y6"/>
<dbReference type="GO" id="GO:0016757">
    <property type="term" value="F:glycosyltransferase activity"/>
    <property type="evidence" value="ECO:0007669"/>
    <property type="project" value="TreeGrafter"/>
</dbReference>
<keyword evidence="1" id="KW-0808">Transferase</keyword>
<sequence>MKNIALKKHYVFFIGENLPQPEAHLVQSTNAANAAANLGYSTVLVYPDKNSRAIKPANLVRPFQPRKTPTELIKYYNLHDKLKVSPLPMPWPIDHFQSKFTDSNTIASKYYLPFHILPTTKLVHSRNWNFVKAAIKNGIPAIYEHHHHEDKLFEPEIVKSPLFQIAVTVVDTIRETMIKNGIPPEKVIKLHNGFNRLFMQRQPEKAAEWRKKLLMERSHLIVYAGALQQFKGIDVLIDVASEMPNVQFVCAGGKPTEVEYYQQLAKEKQVYNITFLGYVLHDELASLLQAADILAHPHCSGKAATFTSPLKLFDYFASGTPIVATEIPSLIEFQDIQAFTGGVGVGKASRREAIAAWCEPDNPSKFAECLKRVLKTHPRKVEGYPDSVEFVKQFSWENRAAKILSYVDASLLPPLIA</sequence>
<dbReference type="PANTHER" id="PTHR46401:SF2">
    <property type="entry name" value="GLYCOSYLTRANSFERASE WBBK-RELATED"/>
    <property type="match status" value="1"/>
</dbReference>